<dbReference type="Proteomes" id="UP000013521">
    <property type="component" value="Unassembled WGS sequence"/>
</dbReference>
<dbReference type="HOGENOM" id="CLU_2346473_0_0_1"/>
<dbReference type="SUPFAM" id="SSF81383">
    <property type="entry name" value="F-box domain"/>
    <property type="match status" value="1"/>
</dbReference>
<dbReference type="InterPro" id="IPR001810">
    <property type="entry name" value="F-box_dom"/>
</dbReference>
<gene>
    <name evidence="2" type="ORF">UCRNP2_9272</name>
</gene>
<dbReference type="InterPro" id="IPR036047">
    <property type="entry name" value="F-box-like_dom_sf"/>
</dbReference>
<dbReference type="AlphaFoldDB" id="R1E8I3"/>
<organism evidence="2 3">
    <name type="scientific">Botryosphaeria parva (strain UCR-NP2)</name>
    <name type="common">Grapevine canker fungus</name>
    <name type="synonym">Neofusicoccum parvum</name>
    <dbReference type="NCBI Taxonomy" id="1287680"/>
    <lineage>
        <taxon>Eukaryota</taxon>
        <taxon>Fungi</taxon>
        <taxon>Dikarya</taxon>
        <taxon>Ascomycota</taxon>
        <taxon>Pezizomycotina</taxon>
        <taxon>Dothideomycetes</taxon>
        <taxon>Dothideomycetes incertae sedis</taxon>
        <taxon>Botryosphaeriales</taxon>
        <taxon>Botryosphaeriaceae</taxon>
        <taxon>Neofusicoccum</taxon>
    </lineage>
</organism>
<dbReference type="Pfam" id="PF12937">
    <property type="entry name" value="F-box-like"/>
    <property type="match status" value="1"/>
</dbReference>
<dbReference type="EMBL" id="KB916766">
    <property type="protein sequence ID" value="EOD44058.1"/>
    <property type="molecule type" value="Genomic_DNA"/>
</dbReference>
<dbReference type="OrthoDB" id="47801at2759"/>
<dbReference type="PROSITE" id="PS50181">
    <property type="entry name" value="FBOX"/>
    <property type="match status" value="1"/>
</dbReference>
<dbReference type="Gene3D" id="1.20.1280.50">
    <property type="match status" value="1"/>
</dbReference>
<dbReference type="KEGG" id="npa:UCRNP2_9272"/>
<dbReference type="CDD" id="cd09917">
    <property type="entry name" value="F-box_SF"/>
    <property type="match status" value="1"/>
</dbReference>
<evidence type="ECO:0000313" key="2">
    <source>
        <dbReference type="EMBL" id="EOD44058.1"/>
    </source>
</evidence>
<accession>R1E8I3</accession>
<sequence>MQLLDPGPAHLVSLPDELVLDILQYLELDDLFQLAQTCQWGYRLSIPLLWRDVELKDCWTLHPRASRPQFRRERAADAFADEHDDTPIIKKLMVLAT</sequence>
<protein>
    <recommendedName>
        <fullName evidence="1">F-box domain-containing protein</fullName>
    </recommendedName>
</protein>
<evidence type="ECO:0000259" key="1">
    <source>
        <dbReference type="PROSITE" id="PS50181"/>
    </source>
</evidence>
<reference evidence="3" key="1">
    <citation type="journal article" date="2013" name="Genome Announc.">
        <title>Draft genome sequence of Neofusicoccum parvum isolate UCR-NP2, a fungal vascular pathogen associated with grapevine cankers.</title>
        <authorList>
            <person name="Blanco-Ulate B."/>
            <person name="Rolshausen P."/>
            <person name="Cantu D."/>
        </authorList>
    </citation>
    <scope>NUCLEOTIDE SEQUENCE [LARGE SCALE GENOMIC DNA]</scope>
    <source>
        <strain evidence="3">UCR-NP2</strain>
    </source>
</reference>
<name>R1E8I3_BOTPV</name>
<proteinExistence type="predicted"/>
<evidence type="ECO:0000313" key="3">
    <source>
        <dbReference type="Proteomes" id="UP000013521"/>
    </source>
</evidence>
<feature type="domain" description="F-box" evidence="1">
    <location>
        <begin position="8"/>
        <end position="53"/>
    </location>
</feature>